<evidence type="ECO:0000313" key="2">
    <source>
        <dbReference type="Proteomes" id="UP000177942"/>
    </source>
</evidence>
<dbReference type="AlphaFoldDB" id="A0A1G1ZQA7"/>
<name>A0A1G1ZQA7_9BACT</name>
<dbReference type="Pfam" id="PF13366">
    <property type="entry name" value="PDDEXK_3"/>
    <property type="match status" value="1"/>
</dbReference>
<reference evidence="1 2" key="1">
    <citation type="journal article" date="2016" name="Nat. Commun.">
        <title>Thousands of microbial genomes shed light on interconnected biogeochemical processes in an aquifer system.</title>
        <authorList>
            <person name="Anantharaman K."/>
            <person name="Brown C.T."/>
            <person name="Hug L.A."/>
            <person name="Sharon I."/>
            <person name="Castelle C.J."/>
            <person name="Probst A.J."/>
            <person name="Thomas B.C."/>
            <person name="Singh A."/>
            <person name="Wilkins M.J."/>
            <person name="Karaoz U."/>
            <person name="Brodie E.L."/>
            <person name="Williams K.H."/>
            <person name="Hubbard S.S."/>
            <person name="Banfield J.F."/>
        </authorList>
    </citation>
    <scope>NUCLEOTIDE SEQUENCE [LARGE SCALE GENOMIC DNA]</scope>
</reference>
<dbReference type="Proteomes" id="UP000177942">
    <property type="component" value="Unassembled WGS sequence"/>
</dbReference>
<dbReference type="STRING" id="1798407.A3A16_00960"/>
<dbReference type="EMBL" id="MHJJ01000005">
    <property type="protein sequence ID" value="OGY65940.1"/>
    <property type="molecule type" value="Genomic_DNA"/>
</dbReference>
<comment type="caution">
    <text evidence="1">The sequence shown here is derived from an EMBL/GenBank/DDBJ whole genome shotgun (WGS) entry which is preliminary data.</text>
</comment>
<organism evidence="1 2">
    <name type="scientific">Candidatus Harrisonbacteria bacterium RIFCSPLOWO2_01_FULL_44_18</name>
    <dbReference type="NCBI Taxonomy" id="1798407"/>
    <lineage>
        <taxon>Bacteria</taxon>
        <taxon>Candidatus Harrisoniibacteriota</taxon>
    </lineage>
</organism>
<sequence>MAKKIDLIHPALSYKIVGCAFRAHNALGGGQLEKYYQRALAESFKASDLSFKEQAYFPISFRNKTIGKNFIDFLIEEKVAVEIKAGTRYSRNHVLQTLNYLKVSDLELAILINFGKEEVSFKRLVNVQKDVPLA</sequence>
<evidence type="ECO:0008006" key="3">
    <source>
        <dbReference type="Google" id="ProtNLM"/>
    </source>
</evidence>
<proteinExistence type="predicted"/>
<dbReference type="NCBIfam" id="TIGR04256">
    <property type="entry name" value="GxxExxY"/>
    <property type="match status" value="1"/>
</dbReference>
<gene>
    <name evidence="1" type="ORF">A3A16_00960</name>
</gene>
<dbReference type="InterPro" id="IPR026350">
    <property type="entry name" value="GxxExxY"/>
</dbReference>
<evidence type="ECO:0000313" key="1">
    <source>
        <dbReference type="EMBL" id="OGY65940.1"/>
    </source>
</evidence>
<protein>
    <recommendedName>
        <fullName evidence="3">GxxExxY protein</fullName>
    </recommendedName>
</protein>
<accession>A0A1G1ZQA7</accession>